<evidence type="ECO:0000313" key="3">
    <source>
        <dbReference type="Proteomes" id="UP001230978"/>
    </source>
</evidence>
<protein>
    <submittedName>
        <fullName evidence="2">Uncharacterized protein</fullName>
    </submittedName>
</protein>
<evidence type="ECO:0000313" key="2">
    <source>
        <dbReference type="EMBL" id="WGV17360.1"/>
    </source>
</evidence>
<organism evidence="2 3">
    <name type="scientific">Fuscovulum ytuae</name>
    <dbReference type="NCBI Taxonomy" id="3042299"/>
    <lineage>
        <taxon>Bacteria</taxon>
        <taxon>Pseudomonadati</taxon>
        <taxon>Pseudomonadota</taxon>
        <taxon>Alphaproteobacteria</taxon>
        <taxon>Rhodobacterales</taxon>
        <taxon>Paracoccaceae</taxon>
        <taxon>Fuscovulum</taxon>
    </lineage>
</organism>
<feature type="transmembrane region" description="Helical" evidence="1">
    <location>
        <begin position="6"/>
        <end position="27"/>
    </location>
</feature>
<keyword evidence="3" id="KW-1185">Reference proteome</keyword>
<keyword evidence="1" id="KW-1133">Transmembrane helix</keyword>
<name>A0ABY8Q8Z9_9RHOB</name>
<proteinExistence type="predicted"/>
<accession>A0ABY8Q8Z9</accession>
<keyword evidence="1" id="KW-0472">Membrane</keyword>
<dbReference type="RefSeq" id="WP_281468576.1">
    <property type="nucleotide sequence ID" value="NZ_CP124535.1"/>
</dbReference>
<gene>
    <name evidence="2" type="ORF">QF092_06080</name>
</gene>
<evidence type="ECO:0000256" key="1">
    <source>
        <dbReference type="SAM" id="Phobius"/>
    </source>
</evidence>
<sequence length="49" mass="5190">MDRIFALLSAAMFIVMLSSVALFLMIVDAGAHQPFLAPSAPLVLVGQSE</sequence>
<keyword evidence="1" id="KW-0812">Transmembrane</keyword>
<reference evidence="2 3" key="1">
    <citation type="submission" date="2023-04" db="EMBL/GenBank/DDBJ databases">
        <title>YMD61, complete Genome.</title>
        <authorList>
            <person name="Zhang J."/>
        </authorList>
    </citation>
    <scope>NUCLEOTIDE SEQUENCE [LARGE SCALE GENOMIC DNA]</scope>
    <source>
        <strain evidence="2 3">YMD61</strain>
    </source>
</reference>
<dbReference type="EMBL" id="CP124535">
    <property type="protein sequence ID" value="WGV17360.1"/>
    <property type="molecule type" value="Genomic_DNA"/>
</dbReference>
<dbReference type="Proteomes" id="UP001230978">
    <property type="component" value="Chromosome"/>
</dbReference>